<evidence type="ECO:0000256" key="3">
    <source>
        <dbReference type="ARBA" id="ARBA00022553"/>
    </source>
</evidence>
<dbReference type="GO" id="GO:0004467">
    <property type="term" value="F:long-chain fatty acid-CoA ligase activity"/>
    <property type="evidence" value="ECO:0007669"/>
    <property type="project" value="UniProtKB-EC"/>
</dbReference>
<dbReference type="SUPFAM" id="SSF53474">
    <property type="entry name" value="alpha/beta-Hydrolases"/>
    <property type="match status" value="1"/>
</dbReference>
<organism evidence="6">
    <name type="scientific">uncultured bacterium esnapd10</name>
    <dbReference type="NCBI Taxonomy" id="1366590"/>
    <lineage>
        <taxon>Bacteria</taxon>
        <taxon>environmental samples</taxon>
    </lineage>
</organism>
<dbReference type="Pfam" id="PF00550">
    <property type="entry name" value="PP-binding"/>
    <property type="match status" value="4"/>
</dbReference>
<dbReference type="FunFam" id="3.30.559.30:FF:000001">
    <property type="entry name" value="Non-ribosomal peptide synthetase"/>
    <property type="match status" value="2"/>
</dbReference>
<dbReference type="NCBIfam" id="TIGR01733">
    <property type="entry name" value="AA-adenyl-dom"/>
    <property type="match status" value="4"/>
</dbReference>
<name>S5UCC5_9BACT</name>
<dbReference type="FunFam" id="3.30.559.10:FF:000012">
    <property type="entry name" value="Non-ribosomal peptide synthetase"/>
    <property type="match status" value="2"/>
</dbReference>
<dbReference type="InterPro" id="IPR045851">
    <property type="entry name" value="AMP-bd_C_sf"/>
</dbReference>
<dbReference type="Pfam" id="PF00501">
    <property type="entry name" value="AMP-binding"/>
    <property type="match status" value="4"/>
</dbReference>
<dbReference type="FunFam" id="2.30.38.10:FF:000001">
    <property type="entry name" value="Non-ribosomal peptide synthetase PvdI"/>
    <property type="match status" value="3"/>
</dbReference>
<dbReference type="SUPFAM" id="SSF56801">
    <property type="entry name" value="Acetyl-CoA synthetase-like"/>
    <property type="match status" value="4"/>
</dbReference>
<dbReference type="GO" id="GO:0072330">
    <property type="term" value="P:monocarboxylic acid biosynthetic process"/>
    <property type="evidence" value="ECO:0007669"/>
    <property type="project" value="UniProtKB-ARBA"/>
</dbReference>
<dbReference type="Gene3D" id="1.10.1200.10">
    <property type="entry name" value="ACP-like"/>
    <property type="match status" value="3"/>
</dbReference>
<dbReference type="SUPFAM" id="SSF52777">
    <property type="entry name" value="CoA-dependent acyltransferases"/>
    <property type="match status" value="8"/>
</dbReference>
<dbReference type="NCBIfam" id="NF003417">
    <property type="entry name" value="PRK04813.1"/>
    <property type="match status" value="5"/>
</dbReference>
<dbReference type="InterPro" id="IPR020845">
    <property type="entry name" value="AMP-binding_CS"/>
</dbReference>
<dbReference type="InterPro" id="IPR023213">
    <property type="entry name" value="CAT-like_dom_sf"/>
</dbReference>
<evidence type="ECO:0000259" key="5">
    <source>
        <dbReference type="PROSITE" id="PS50075"/>
    </source>
</evidence>
<dbReference type="InterPro" id="IPR042099">
    <property type="entry name" value="ANL_N_sf"/>
</dbReference>
<reference evidence="6" key="1">
    <citation type="journal article" date="2013" name="Proc. Natl. Acad. Sci. U.S.A.">
        <title>Mapping gene clusters within arrayed metagenomic libraries to expand the structural diversity of biomedically relevant natural products.</title>
        <authorList>
            <person name="Owen J.G."/>
            <person name="Reddy B.V."/>
            <person name="Ternei M.A."/>
            <person name="Charlop-Powers Z."/>
            <person name="Calle P.Y."/>
            <person name="Kim J.H."/>
            <person name="Brady S.F."/>
        </authorList>
    </citation>
    <scope>NUCLEOTIDE SEQUENCE</scope>
</reference>
<dbReference type="FunFam" id="3.40.50.12780:FF:000012">
    <property type="entry name" value="Non-ribosomal peptide synthetase"/>
    <property type="match status" value="1"/>
</dbReference>
<evidence type="ECO:0000313" key="6">
    <source>
        <dbReference type="EMBL" id="AGS49567.1"/>
    </source>
</evidence>
<keyword evidence="2" id="KW-0596">Phosphopantetheine</keyword>
<dbReference type="Gene3D" id="3.40.50.150">
    <property type="entry name" value="Vaccinia Virus protein VP39"/>
    <property type="match status" value="1"/>
</dbReference>
<dbReference type="Gene3D" id="3.40.50.12780">
    <property type="entry name" value="N-terminal domain of ligase-like"/>
    <property type="match status" value="1"/>
</dbReference>
<feature type="domain" description="Carrier" evidence="5">
    <location>
        <begin position="2277"/>
        <end position="2352"/>
    </location>
</feature>
<dbReference type="InterPro" id="IPR025110">
    <property type="entry name" value="AMP-bd_C"/>
</dbReference>
<dbReference type="EC" id="6.2.1.3" evidence="6"/>
<dbReference type="InterPro" id="IPR000873">
    <property type="entry name" value="AMP-dep_synth/lig_dom"/>
</dbReference>
<evidence type="ECO:0000256" key="1">
    <source>
        <dbReference type="ARBA" id="ARBA00001957"/>
    </source>
</evidence>
<dbReference type="InterPro" id="IPR036736">
    <property type="entry name" value="ACP-like_sf"/>
</dbReference>
<protein>
    <submittedName>
        <fullName evidence="6">Long-chain-fatty-acid--CoA ligase</fullName>
        <ecNumber evidence="6">6.2.1.3</ecNumber>
    </submittedName>
</protein>
<feature type="domain" description="Carrier" evidence="5">
    <location>
        <begin position="922"/>
        <end position="997"/>
    </location>
</feature>
<dbReference type="Gene3D" id="3.40.50.1820">
    <property type="entry name" value="alpha/beta hydrolase"/>
    <property type="match status" value="1"/>
</dbReference>
<dbReference type="PROSITE" id="PS00012">
    <property type="entry name" value="PHOSPHOPANTETHEINE"/>
    <property type="match status" value="4"/>
</dbReference>
<dbReference type="Pfam" id="PF13193">
    <property type="entry name" value="AMP-binding_C"/>
    <property type="match status" value="3"/>
</dbReference>
<dbReference type="InterPro" id="IPR013217">
    <property type="entry name" value="Methyltransf_12"/>
</dbReference>
<dbReference type="Pfam" id="PF08242">
    <property type="entry name" value="Methyltransf_12"/>
    <property type="match status" value="1"/>
</dbReference>
<dbReference type="GO" id="GO:0031177">
    <property type="term" value="F:phosphopantetheine binding"/>
    <property type="evidence" value="ECO:0007669"/>
    <property type="project" value="InterPro"/>
</dbReference>
<keyword evidence="3" id="KW-0597">Phosphoprotein</keyword>
<dbReference type="Gene3D" id="3.30.559.30">
    <property type="entry name" value="Nonribosomal peptide synthetase, condensation domain"/>
    <property type="match status" value="4"/>
</dbReference>
<dbReference type="GO" id="GO:0043041">
    <property type="term" value="P:amino acid activation for nonribosomal peptide biosynthetic process"/>
    <property type="evidence" value="ECO:0007669"/>
    <property type="project" value="TreeGrafter"/>
</dbReference>
<dbReference type="GO" id="GO:0005829">
    <property type="term" value="C:cytosol"/>
    <property type="evidence" value="ECO:0007669"/>
    <property type="project" value="TreeGrafter"/>
</dbReference>
<dbReference type="PROSITE" id="PS50075">
    <property type="entry name" value="CARRIER"/>
    <property type="match status" value="4"/>
</dbReference>
<dbReference type="FunFam" id="1.10.1200.10:FF:000016">
    <property type="entry name" value="Non-ribosomal peptide synthase"/>
    <property type="match status" value="4"/>
</dbReference>
<dbReference type="Gene3D" id="3.40.50.980">
    <property type="match status" value="6"/>
</dbReference>
<dbReference type="PANTHER" id="PTHR45527:SF1">
    <property type="entry name" value="FATTY ACID SYNTHASE"/>
    <property type="match status" value="1"/>
</dbReference>
<evidence type="ECO:0000256" key="2">
    <source>
        <dbReference type="ARBA" id="ARBA00022450"/>
    </source>
</evidence>
<dbReference type="InterPro" id="IPR006162">
    <property type="entry name" value="Ppantetheine_attach_site"/>
</dbReference>
<dbReference type="InterPro" id="IPR010071">
    <property type="entry name" value="AA_adenyl_dom"/>
</dbReference>
<dbReference type="CDD" id="cd02440">
    <property type="entry name" value="AdoMet_MTases"/>
    <property type="match status" value="1"/>
</dbReference>
<dbReference type="InterPro" id="IPR029063">
    <property type="entry name" value="SAM-dependent_MTases_sf"/>
</dbReference>
<keyword evidence="4" id="KW-0677">Repeat</keyword>
<sequence length="4656" mass="504033">MTQQAIADVLPLSPLQEGLLFHALYDEQDIDVYHVQLIFDLDGPVHAPTMRAAVDGLLRRHPNLRAAFWQQGLDRAVQIVPHEARVPWRELDESEMDSYLKADRVQRFDLAKPPLLRAALIRLAPEKHRLVLTTHHILIDGWSMPLLTQELFALYGSGGDESVLPPVTPYRTYLSWLSQQDQEGAREAWRAALRDLEEPTLIAGADRGRASALPAQLSVDLPADVNAAVKSAARTAGITVNTFVQCAWAMLLGSVSGRTDVVFGATMSGRPPEVPGIESMLGLFINTLPVRVQLNPAESVRDVLHAVQDQQSRLMSHQHLGLTEIQRVAGHGELFDTVVVFENYPLDQGVLRSSAAGVHMTGIEVNDATHYPLSLLVIPGETTRLRLDHRADLVDDAAARLLAGRFVHLLSSLASNLDTALGRIDVLFPGERGQLLAGPVGEPVTQTLPELFEAQVARTPDAVAVTFEGSQLTYAELNERANQVAHKLIAAGAGPDEIVAIQLPRSLDMIAALVGVLKSGAAYLPVDPEYPAARIEAMLTDASPLCVLTPEWFCDFTGAGNPTDADRLRPLRPEHPVYVIYTSGSTGKPKGVVMPASVLVNLLRWERSGGPGTVTAQFTTLSFDVAAQEILSALLSGKTLAVPSDEVRRDSAAFVRWLAANEVNELFAPNLVIESLCQAAVEQGLELPALKDIAQAGEAFVLSKHVREFQRSGVLLHNHYGPAETHVVTTASVSGDSADRPPIGLPIGNARAYVLDAALRVVPQGVTGELYLAGAVLAQGYLKRPSLTAQRFVADPFGSPGSRMYRTGDLARVNASGELEFVGRADHQVKVRGFRIELGEIESVLLDQPGVSKAAVIARDSVLVAYVVGDVDPAAVKAEVAQRLPDFMVPSAVMVLDEFPLNPNGKLDRAALPAPEAGPSRRPRTAAEEIICGLFAEVLGRAEVGVGDNFFELGGHSLLATRLVSKIRAAVGAELTVRELFEAPTPGELALVTGRSSTRPRVTVRERDDLVPLSFAQKRLWFLHRLEGPSATYNIPLGLRMTGSLDVAALRAALDDVVMRHETLRTVFPEESGVPFQLVLDRPVVPFEVRSVTEDELPEQIAAAGRHPFDLALETPIRVTVFEIAPDEHVLCVLLHHIAGDGWSFAPLLRDLASAYAARCLGMDPQWTPLPVQYADYTLWQRELLGSEESSDSVISRQLAHWTSHLSGAPAELDLPTDRKRPEVARYRGETVPFNVDAELHFLLSQVARDHQATLFMVLQAALATLLTRMGAGTDVPIGSPIAGRTDEALDDLVGFFVNTLVLRTDTSGDPTFRELLGRVRSADLAAYAHQDLPFERLVEVLNPERSLSRNPLFQVLLAFQNMPAGSLDFPGLEVAQEPVRVDFAKFDLALAVREEPEGGLVGDFEFNTDLFDRTTIEAFGQRLRALLVQLAEKPQRRLSEFGVLLDGEGDRLLTVWSATSEGPVPATVPALFAAQVASRPEATALVFESVSLSYAELDERANRLAHLLIGAGVKSGELVALRMSRSVELVVAQLAVLKAGAAYLPVDPGYPAERIEYMLADAKPVVVLDGTQDTSAFPATDPAVEITPAQPAYVIYTSGSTGRPKGVVVSHAGSHALVQSQIERLAVGEGSRVLQFASISFDAAFWELCMSLLTGATMVIAPADRLLPGDPLTRLVNEQGVTHVTLPPTALSVMSPGDWPGVSTLVVAGEACPPDVVAAWSRDRVMINAYGPTETTVCATMSWPLSGVDAPTIGTPVVGARTYVLDEFLRPVPVGVTGELYLAGAGVAVGYLGRSGLSSERFVADPYGPAGSRMYRSGDLARWTGNGELEFVGRADDQVKVRGFRIEPGEVEAALSACPEVAQAAVIARADQLVGYVVAASSNEAGEAGQVDEWQETYETVYSDVASGEFGETFDGWNSSYTGEPIPLEQMREWRQATVDSILALRPRRVLELGVGSGLILAKVAPHVDEYWGTDFSRSVIDSLRNQVAERPELAGKVVLDAKAAHELDGLPATFDTIVINSVAQYFPNARYLTEVIEGALALLVPGGRVFVGDVRNLRLLPRFRAAVERGRGMMPAPERELLVDPSYFATIAGASAVDVRVQRGTFHNELTRHRYDVVLHKQIDNVVSARDARIVWWTGLDDLKSLEGMVRVTGIPNGRLEGSTGVDPEQLYELGAAAVTWCGDTELDAIFTSGEAVLTDVHLPEPNRPHTNDPARALSSGELVRSVRDHLSARLPAHLVPSAFVVLDELPLTPNGKIDRKALPAPDFRSTERRAPRNADEQVVCALFAEVLGMPEVGVDDNFFDLGGHSLLATRLVSRVRAAAGVELAVRDLFEAPTPAEFAVLLTSAGTARPPLVRRERGERIPLSHAQQRLWFLNQLEGSSATYNIPLPLRLSGPIDADALRHALADVVARHESLRTLFPQSEGEPYQQILETASPVLDVVDVTQDELAEAVREAARHEFDLATDLPVRAWLFRLGAEEHVLLLLLHHIAGDGWSWAPLSRDLGVAYEAQLNRTSPQWTPLAVQYADYTLWQRDLLDEVLNPQLAYWEQALADLPEQIELPTDRPRRAVASHDGDAFAFRVSTGLHRSLLDLAKSEQATLFMVMQAALAALLTRMGAGTDIPIGSPIAGRTDEALDDLVGFFVNTLVLRTDTSGNPTFRDLLGRVRATDLAAYAHQDLPFEKLVERLAPERSLSRHPLFQVMLAFQNSVTGDLDLPGLDASLETIGVGIAKFDLHLSLAERVTSDGSPAGVDCALEYRTDLFDLATIEALADKLMRLLKLAAQAPDRPLRTFDLLRAEQAELLAAGRGDVRKVPKVTVPKLFEFQVFRTPDAVAVRFGPARLTYEELNERANRLAHLLIDRGAGPESVVALALPRSADLIVALVAVLKTGAAYLPIDVEYPADRIEYMLADARPQCVITPELLRDSALADQPDHNPADFCRTSRLHRDHPAYLVYTSGSTGKPKAVVMPASGLANLLAWHAGRFPGGVGTTTAQFTAIGFDFSVQEILSALVSGRTLAVPSDDVRRSAEELVKWLAANEVNELFAPNLVIESLCEAAAELRADLPALTDVLQGGEALTLSHRVREFFARPGRRLHNVYGPAETHAVTTSTLPDDPADWPAASSIDGTISNTRIYVLDDHLRLVSAGVAGELYLAGNGVARGYFGKHGLTAARFVADPFGPAGSRMYRTGDLVRWRTDGTLEFLGRADDQVKVRGFRIELGEVEAALTAQPGVAKAAVVVRDSVLVAYVVGEVDRDEVAKRLPDFMVPSTYVTLDEFPLTPNGKLDRKALPAPETHVSRAPRTPVEEIMCGLFAEVLGVEVAGVDDGFFELGGHSLLATRLVSKVRAVLGAELTVRDLFESPTPAGLAASLTSGERARPALVRHDRGKDVPLSFAQQRLWFLHRLEGPSPTYNLPFALRLTGVLDRDALQAAVHDVVTRHESLRTIFPDESGRTCRVLEDVPVVDIIAATDIASELAAAVRHGFDLASELPIRVTLFELSDTEHVLCLLLHHIAGDGWSLAPLMGDLVTAYTARCDGKVPQWTDLPVQYADYTLWQRELLGSEDDPESLVSRQIEFWRGALAGVPDELVLPTDRPRPAIGGADGDTVLFQLDGDLHRALADLARTQGASLFMVLQAALAVLLTRMGAGTDIPIGSPIAGRTDEALDDLVGFFVNTLVLRTDTSGDPTFRDLLDRVRTSNLAAYAHQDLPFERLVEALNPERSLSRQPLFQVLLALQNTPEAAIGLPGLEARVEPFGIGVAKFDLTVNLTERPSGVDAVIEYRTDLFDRGTIEALTERLVTVLRSAVSTPDAPIGAIDVRTESERAKVVFAEEPAFDGTIAERFTEQVARTPDAIAVSDAGLALTYRELDERANRLANRLIELGVQPEDAVGVLLERSPEVVVATLAIVKAGGVYVPLHHGFPAERMRLVLQETEAQLLITDRETDLGCVEVSVSQLLSPTTDPGVRGHAEQLAYVMYTSGSTGTPKGIGITHRDVLSLAFDPCWRSGPGERVLMHSPHAFDISTYELWAPLLTGAQIVVAPPGDLDAIALRQAITGATCVMLTAGLFGLLADLAPDCFVGVREVWTGGDVVSATAIKRVLDVCPCTVVQHLYGPTETTLGVTHLTLTASKPVPPTVPIGHPLRGVRAYVLDERLAPVPTGVAGELYIAGTGLARGYLGQEALTAERFVADPFGPAGSRMYRTGDVARWRSDGTLEFAGRADDQVKIRGFRVELGEVETALAAHPDVTRAAVVRVGDRLVGYLVAGEVDLAELRQDLARTLPDYMIPSALLVLDRLPLTPNGKLDRAALPAPDWAASDSADAPLTPQEEVLAGLFAEALGLPRIGRTDSFFDLGGHSLLVARLVARITEVLGVTVGIRDLFEAPTVATLAERLEVGTEHDSLDVLLPLRASGDEAPLFCVHPAGGIGWIYSGLLRHVGDRPLYALQARGLGRPDPLPSSIEEMAADYVEQLRKAQPQGPYHLLGWSFGGMVAQAVATRLREQGDEVALLAVLDAFPSTWEEGHELGEQDILRLLLNAVNASAGDRPLTRETVREVLREEGSALANLGEQHIDAMLEVFLNNSRLMQRFEPGLFDGDLVVFTAAQGRTESSPTADAWQPYVTGRIDDHFVDADHGGMTRPDALAEVARVLNERH</sequence>
<dbReference type="Gene3D" id="2.30.38.10">
    <property type="entry name" value="Luciferase, Domain 3"/>
    <property type="match status" value="3"/>
</dbReference>
<dbReference type="GO" id="GO:0009403">
    <property type="term" value="P:toxin biosynthetic process"/>
    <property type="evidence" value="ECO:0007669"/>
    <property type="project" value="UniProtKB-ARBA"/>
</dbReference>
<dbReference type="CDD" id="cd17651">
    <property type="entry name" value="A_NRPS_VisG_like"/>
    <property type="match status" value="2"/>
</dbReference>
<dbReference type="InterPro" id="IPR009081">
    <property type="entry name" value="PP-bd_ACP"/>
</dbReference>
<accession>S5UCC5</accession>
<dbReference type="SMART" id="SM00824">
    <property type="entry name" value="PKS_TE"/>
    <property type="match status" value="1"/>
</dbReference>
<dbReference type="CDD" id="cd19543">
    <property type="entry name" value="DCL_NRPS"/>
    <property type="match status" value="1"/>
</dbReference>
<dbReference type="CDD" id="cd12117">
    <property type="entry name" value="A_NRPS_Srf_like"/>
    <property type="match status" value="1"/>
</dbReference>
<dbReference type="InterPro" id="IPR001031">
    <property type="entry name" value="Thioesterase"/>
</dbReference>
<dbReference type="InterPro" id="IPR001242">
    <property type="entry name" value="Condensation_dom"/>
</dbReference>
<dbReference type="FunFam" id="3.40.50.980:FF:000001">
    <property type="entry name" value="Non-ribosomal peptide synthetase"/>
    <property type="match status" value="4"/>
</dbReference>
<feature type="domain" description="Carrier" evidence="5">
    <location>
        <begin position="3304"/>
        <end position="3379"/>
    </location>
</feature>
<evidence type="ECO:0000256" key="4">
    <source>
        <dbReference type="ARBA" id="ARBA00022737"/>
    </source>
</evidence>
<comment type="cofactor">
    <cofactor evidence="1">
        <name>pantetheine 4'-phosphate</name>
        <dbReference type="ChEBI" id="CHEBI:47942"/>
    </cofactor>
</comment>
<dbReference type="Gene3D" id="3.30.559.10">
    <property type="entry name" value="Chloramphenicol acetyltransferase-like domain"/>
    <property type="match status" value="4"/>
</dbReference>
<dbReference type="PROSITE" id="PS00455">
    <property type="entry name" value="AMP_BINDING"/>
    <property type="match status" value="4"/>
</dbReference>
<keyword evidence="6" id="KW-0436">Ligase</keyword>
<dbReference type="InterPro" id="IPR029058">
    <property type="entry name" value="AB_hydrolase_fold"/>
</dbReference>
<dbReference type="Pfam" id="PF00975">
    <property type="entry name" value="Thioesterase"/>
    <property type="match status" value="1"/>
</dbReference>
<dbReference type="InterPro" id="IPR020802">
    <property type="entry name" value="TesA-like"/>
</dbReference>
<feature type="domain" description="Carrier" evidence="5">
    <location>
        <begin position="4325"/>
        <end position="4400"/>
    </location>
</feature>
<dbReference type="Gene3D" id="3.30.300.30">
    <property type="match status" value="5"/>
</dbReference>
<dbReference type="InterPro" id="IPR020806">
    <property type="entry name" value="PKS_PP-bd"/>
</dbReference>
<proteinExistence type="predicted"/>
<dbReference type="SUPFAM" id="SSF53335">
    <property type="entry name" value="S-adenosyl-L-methionine-dependent methyltransferases"/>
    <property type="match status" value="1"/>
</dbReference>
<dbReference type="FunFam" id="3.30.300.30:FF:000010">
    <property type="entry name" value="Enterobactin synthetase component F"/>
    <property type="match status" value="1"/>
</dbReference>
<dbReference type="Pfam" id="PF00668">
    <property type="entry name" value="Condensation"/>
    <property type="match status" value="4"/>
</dbReference>
<dbReference type="PANTHER" id="PTHR45527">
    <property type="entry name" value="NONRIBOSOMAL PEPTIDE SYNTHETASE"/>
    <property type="match status" value="1"/>
</dbReference>
<dbReference type="SMART" id="SM00823">
    <property type="entry name" value="PKS_PP"/>
    <property type="match status" value="4"/>
</dbReference>
<dbReference type="CDD" id="cd19540">
    <property type="entry name" value="LCL_NRPS-like"/>
    <property type="match status" value="3"/>
</dbReference>
<dbReference type="SUPFAM" id="SSF47336">
    <property type="entry name" value="ACP-like"/>
    <property type="match status" value="4"/>
</dbReference>
<dbReference type="EMBL" id="KF264549">
    <property type="protein sequence ID" value="AGS49567.1"/>
    <property type="molecule type" value="Genomic_DNA"/>
</dbReference>